<feature type="compositionally biased region" description="Low complexity" evidence="1">
    <location>
        <begin position="15"/>
        <end position="26"/>
    </location>
</feature>
<accession>A0A150GFT3</accession>
<reference evidence="3" key="1">
    <citation type="journal article" date="2016" name="Nat. Commun.">
        <title>The Gonium pectorale genome demonstrates co-option of cell cycle regulation during the evolution of multicellularity.</title>
        <authorList>
            <person name="Hanschen E.R."/>
            <person name="Marriage T.N."/>
            <person name="Ferris P.J."/>
            <person name="Hamaji T."/>
            <person name="Toyoda A."/>
            <person name="Fujiyama A."/>
            <person name="Neme R."/>
            <person name="Noguchi H."/>
            <person name="Minakuchi Y."/>
            <person name="Suzuki M."/>
            <person name="Kawai-Toyooka H."/>
            <person name="Smith D.R."/>
            <person name="Sparks H."/>
            <person name="Anderson J."/>
            <person name="Bakaric R."/>
            <person name="Luria V."/>
            <person name="Karger A."/>
            <person name="Kirschner M.W."/>
            <person name="Durand P.M."/>
            <person name="Michod R.E."/>
            <person name="Nozaki H."/>
            <person name="Olson B.J."/>
        </authorList>
    </citation>
    <scope>NUCLEOTIDE SEQUENCE [LARGE SCALE GENOMIC DNA]</scope>
    <source>
        <strain evidence="3">NIES-2863</strain>
    </source>
</reference>
<dbReference type="EMBL" id="LSYV01000027">
    <property type="protein sequence ID" value="KXZ48643.1"/>
    <property type="molecule type" value="Genomic_DNA"/>
</dbReference>
<dbReference type="PANTHER" id="PTHR47643:SF2">
    <property type="entry name" value="TPR DOMAIN PROTEIN (AFU_ORTHOLOGUE AFUA_5G12710)"/>
    <property type="match status" value="1"/>
</dbReference>
<sequence length="537" mass="54855">MAWQQRRRPRHRRAPPSVAAASDAVSGGKLSADQPRGRAAGVGGNNGGAVGIGGGGRHGGDIALPVRLVKLPGKGHGVVAARNLQPGELLLLCRPLALVRGPAPGPSVAAAAAMAACSEEALVAELQRLPWGPRQAAILATLFRGASDTPPPPRPPSSAAAAVAAAATRPPPDLSELADPWDADAALGTAGLAAAAAAAPQPTAAAPRGPTRGSAPAGGLVPEQLMSAVRLNATRLPSDDVLLAQLYGTQNMPYIGLWPAHAMVNHSCTCARCVAEERVPRDLSQLWTDIVTLTSQQLQPKLMAAAAALRTSGPAPAPASGAAAAIAPVPAAAGSPATLQQLLDVCSQAAKCCDLFEDTLRQLGKQPQEALWLQASMYPLYETRARCALLLASASAATERPPQGAAAGAGEDAANADAGAGEDARRRLWEEYLDALSTCLRLQGVANAGSDMHVQLAARYDAACTAHAARYPGPPGRQLADDAAQRLERALVARYGATARAAVAAADGTMAASGSAAPRLQDLVQVARRLHRQQTLM</sequence>
<evidence type="ECO:0008006" key="4">
    <source>
        <dbReference type="Google" id="ProtNLM"/>
    </source>
</evidence>
<feature type="compositionally biased region" description="Low complexity" evidence="1">
    <location>
        <begin position="157"/>
        <end position="168"/>
    </location>
</feature>
<dbReference type="InterPro" id="IPR053209">
    <property type="entry name" value="Gramillin-biosynth_MTr"/>
</dbReference>
<evidence type="ECO:0000313" key="2">
    <source>
        <dbReference type="EMBL" id="KXZ48643.1"/>
    </source>
</evidence>
<dbReference type="AlphaFoldDB" id="A0A150GFT3"/>
<feature type="region of interest" description="Disordered" evidence="1">
    <location>
        <begin position="1"/>
        <end position="44"/>
    </location>
</feature>
<evidence type="ECO:0000313" key="3">
    <source>
        <dbReference type="Proteomes" id="UP000075714"/>
    </source>
</evidence>
<gene>
    <name evidence="2" type="ORF">GPECTOR_26g546</name>
</gene>
<protein>
    <recommendedName>
        <fullName evidence="4">SET domain-containing protein</fullName>
    </recommendedName>
</protein>
<evidence type="ECO:0000256" key="1">
    <source>
        <dbReference type="SAM" id="MobiDB-lite"/>
    </source>
</evidence>
<dbReference type="PANTHER" id="PTHR47643">
    <property type="entry name" value="TPR DOMAIN PROTEIN (AFU_ORTHOLOGUE AFUA_5G12710)"/>
    <property type="match status" value="1"/>
</dbReference>
<name>A0A150GFT3_GONPE</name>
<dbReference type="OrthoDB" id="549712at2759"/>
<dbReference type="Proteomes" id="UP000075714">
    <property type="component" value="Unassembled WGS sequence"/>
</dbReference>
<proteinExistence type="predicted"/>
<organism evidence="2 3">
    <name type="scientific">Gonium pectorale</name>
    <name type="common">Green alga</name>
    <dbReference type="NCBI Taxonomy" id="33097"/>
    <lineage>
        <taxon>Eukaryota</taxon>
        <taxon>Viridiplantae</taxon>
        <taxon>Chlorophyta</taxon>
        <taxon>core chlorophytes</taxon>
        <taxon>Chlorophyceae</taxon>
        <taxon>CS clade</taxon>
        <taxon>Chlamydomonadales</taxon>
        <taxon>Volvocaceae</taxon>
        <taxon>Gonium</taxon>
    </lineage>
</organism>
<keyword evidence="3" id="KW-1185">Reference proteome</keyword>
<dbReference type="STRING" id="33097.A0A150GFT3"/>
<dbReference type="InterPro" id="IPR046341">
    <property type="entry name" value="SET_dom_sf"/>
</dbReference>
<dbReference type="SUPFAM" id="SSF82199">
    <property type="entry name" value="SET domain"/>
    <property type="match status" value="1"/>
</dbReference>
<comment type="caution">
    <text evidence="2">The sequence shown here is derived from an EMBL/GenBank/DDBJ whole genome shotgun (WGS) entry which is preliminary data.</text>
</comment>
<feature type="region of interest" description="Disordered" evidence="1">
    <location>
        <begin position="144"/>
        <end position="179"/>
    </location>
</feature>
<feature type="compositionally biased region" description="Basic residues" evidence="1">
    <location>
        <begin position="1"/>
        <end position="14"/>
    </location>
</feature>